<keyword evidence="10" id="KW-0675">Receptor</keyword>
<dbReference type="GO" id="GO:0005886">
    <property type="term" value="C:plasma membrane"/>
    <property type="evidence" value="ECO:0007669"/>
    <property type="project" value="UniProtKB-SubCell"/>
</dbReference>
<evidence type="ECO:0000313" key="22">
    <source>
        <dbReference type="RefSeq" id="XP_052126279.1"/>
    </source>
</evidence>
<evidence type="ECO:0000256" key="11">
    <source>
        <dbReference type="ARBA" id="ARBA00023180"/>
    </source>
</evidence>
<dbReference type="InterPro" id="IPR048525">
    <property type="entry name" value="DDR1-2_DS-like"/>
</dbReference>
<proteinExistence type="inferred from homology"/>
<dbReference type="InterPro" id="IPR008266">
    <property type="entry name" value="Tyr_kinase_AS"/>
</dbReference>
<keyword evidence="11" id="KW-0325">Glycoprotein</keyword>
<dbReference type="PROSITE" id="PS01286">
    <property type="entry name" value="FA58C_2"/>
    <property type="match status" value="1"/>
</dbReference>
<dbReference type="SUPFAM" id="SSF49785">
    <property type="entry name" value="Galactose-binding domain-like"/>
    <property type="match status" value="1"/>
</dbReference>
<dbReference type="AlphaFoldDB" id="A0A6J1S8U4"/>
<keyword evidence="7 16" id="KW-1133">Transmembrane helix</keyword>
<dbReference type="GeneID" id="113205977"/>
<dbReference type="InterPro" id="IPR001245">
    <property type="entry name" value="Ser-Thr/Tyr_kinase_cat_dom"/>
</dbReference>
<name>A0A6J1S8U4_FRAOC</name>
<dbReference type="GO" id="GO:0005518">
    <property type="term" value="F:collagen binding"/>
    <property type="evidence" value="ECO:0007669"/>
    <property type="project" value="TreeGrafter"/>
</dbReference>
<dbReference type="GO" id="GO:0038062">
    <property type="term" value="F:protein tyrosine kinase collagen receptor activity"/>
    <property type="evidence" value="ECO:0007669"/>
    <property type="project" value="TreeGrafter"/>
</dbReference>
<dbReference type="InterPro" id="IPR017441">
    <property type="entry name" value="Protein_kinase_ATP_BS"/>
</dbReference>
<evidence type="ECO:0000256" key="12">
    <source>
        <dbReference type="ARBA" id="ARBA00051243"/>
    </source>
</evidence>
<evidence type="ECO:0000259" key="19">
    <source>
        <dbReference type="PROSITE" id="PS50022"/>
    </source>
</evidence>
<gene>
    <name evidence="21 22" type="primary">LOC113205977</name>
</gene>
<dbReference type="PRINTS" id="PR00109">
    <property type="entry name" value="TYRKINASE"/>
</dbReference>
<evidence type="ECO:0000313" key="20">
    <source>
        <dbReference type="Proteomes" id="UP000504606"/>
    </source>
</evidence>
<keyword evidence="9" id="KW-1015">Disulfide bond</keyword>
<dbReference type="InterPro" id="IPR020635">
    <property type="entry name" value="Tyr_kinase_cat_dom"/>
</dbReference>
<feature type="compositionally biased region" description="Pro residues" evidence="15">
    <location>
        <begin position="626"/>
        <end position="643"/>
    </location>
</feature>
<evidence type="ECO:0000256" key="5">
    <source>
        <dbReference type="ARBA" id="ARBA00022741"/>
    </source>
</evidence>
<feature type="binding site" evidence="14">
    <location>
        <position position="771"/>
    </location>
    <ligand>
        <name>ATP</name>
        <dbReference type="ChEBI" id="CHEBI:30616"/>
    </ligand>
</feature>
<protein>
    <submittedName>
        <fullName evidence="21 22">Discoidin domain-containing receptor 2-like isoform X1</fullName>
    </submittedName>
</protein>
<dbReference type="RefSeq" id="XP_052126279.1">
    <property type="nucleotide sequence ID" value="XM_052270319.1"/>
</dbReference>
<keyword evidence="4 17" id="KW-0732">Signal</keyword>
<dbReference type="InterPro" id="IPR011009">
    <property type="entry name" value="Kinase-like_dom_sf"/>
</dbReference>
<evidence type="ECO:0000259" key="18">
    <source>
        <dbReference type="PROSITE" id="PS50011"/>
    </source>
</evidence>
<evidence type="ECO:0000256" key="6">
    <source>
        <dbReference type="ARBA" id="ARBA00022840"/>
    </source>
</evidence>
<evidence type="ECO:0000256" key="8">
    <source>
        <dbReference type="ARBA" id="ARBA00023136"/>
    </source>
</evidence>
<feature type="domain" description="Protein kinase" evidence="18">
    <location>
        <begin position="732"/>
        <end position="1024"/>
    </location>
</feature>
<comment type="subcellular location">
    <subcellularLocation>
        <location evidence="1">Cell membrane</location>
        <topology evidence="1">Single-pass type I membrane protein</topology>
    </subcellularLocation>
</comment>
<dbReference type="InterPro" id="IPR000719">
    <property type="entry name" value="Prot_kinase_dom"/>
</dbReference>
<keyword evidence="5 14" id="KW-0547">Nucleotide-binding</keyword>
<dbReference type="GO" id="GO:0043235">
    <property type="term" value="C:receptor complex"/>
    <property type="evidence" value="ECO:0007669"/>
    <property type="project" value="TreeGrafter"/>
</dbReference>
<evidence type="ECO:0000256" key="7">
    <source>
        <dbReference type="ARBA" id="ARBA00022989"/>
    </source>
</evidence>
<feature type="transmembrane region" description="Helical" evidence="16">
    <location>
        <begin position="445"/>
        <end position="468"/>
    </location>
</feature>
<dbReference type="Gene3D" id="2.60.120.1190">
    <property type="match status" value="1"/>
</dbReference>
<evidence type="ECO:0000256" key="15">
    <source>
        <dbReference type="SAM" id="MobiDB-lite"/>
    </source>
</evidence>
<dbReference type="GO" id="GO:0048680">
    <property type="term" value="P:positive regulation of axon regeneration"/>
    <property type="evidence" value="ECO:0007669"/>
    <property type="project" value="UniProtKB-ARBA"/>
</dbReference>
<keyword evidence="6 14" id="KW-0067">ATP-binding</keyword>
<dbReference type="InterPro" id="IPR050122">
    <property type="entry name" value="RTK"/>
</dbReference>
<dbReference type="InterPro" id="IPR000421">
    <property type="entry name" value="FA58C"/>
</dbReference>
<dbReference type="SMART" id="SM00219">
    <property type="entry name" value="TyrKc"/>
    <property type="match status" value="1"/>
</dbReference>
<evidence type="ECO:0000256" key="14">
    <source>
        <dbReference type="PROSITE-ProRule" id="PRU10141"/>
    </source>
</evidence>
<dbReference type="FunFam" id="2.60.120.260:FF:000007">
    <property type="entry name" value="Discoidin domain receptor tyrosine kinase 1"/>
    <property type="match status" value="1"/>
</dbReference>
<dbReference type="KEGG" id="foc:113205977"/>
<dbReference type="PROSITE" id="PS00107">
    <property type="entry name" value="PROTEIN_KINASE_ATP"/>
    <property type="match status" value="1"/>
</dbReference>
<dbReference type="GO" id="GO:0051897">
    <property type="term" value="P:positive regulation of phosphatidylinositol 3-kinase/protein kinase B signal transduction"/>
    <property type="evidence" value="ECO:0007669"/>
    <property type="project" value="TreeGrafter"/>
</dbReference>
<dbReference type="OrthoDB" id="6071166at2759"/>
<dbReference type="Pfam" id="PF21114">
    <property type="entry name" value="DDR1-2_DS-like"/>
    <property type="match status" value="1"/>
</dbReference>
<evidence type="ECO:0000256" key="13">
    <source>
        <dbReference type="ARBA" id="ARBA00061639"/>
    </source>
</evidence>
<evidence type="ECO:0000256" key="2">
    <source>
        <dbReference type="ARBA" id="ARBA00022475"/>
    </source>
</evidence>
<evidence type="ECO:0000256" key="4">
    <source>
        <dbReference type="ARBA" id="ARBA00022729"/>
    </source>
</evidence>
<comment type="similarity">
    <text evidence="13">Belongs to the protein kinase superfamily. Tyr protein kinase family. Insulin receptor subfamily.</text>
</comment>
<dbReference type="InterPro" id="IPR008979">
    <property type="entry name" value="Galactose-bd-like_sf"/>
</dbReference>
<feature type="domain" description="F5/8 type C" evidence="19">
    <location>
        <begin position="29"/>
        <end position="185"/>
    </location>
</feature>
<dbReference type="PROSITE" id="PS50011">
    <property type="entry name" value="PROTEIN_KINASE_DOM"/>
    <property type="match status" value="1"/>
</dbReference>
<dbReference type="Pfam" id="PF07714">
    <property type="entry name" value="PK_Tyr_Ser-Thr"/>
    <property type="match status" value="1"/>
</dbReference>
<feature type="region of interest" description="Disordered" evidence="15">
    <location>
        <begin position="403"/>
        <end position="437"/>
    </location>
</feature>
<feature type="region of interest" description="Disordered" evidence="15">
    <location>
        <begin position="605"/>
        <end position="670"/>
    </location>
</feature>
<dbReference type="CDD" id="cd00057">
    <property type="entry name" value="FA58C"/>
    <property type="match status" value="1"/>
</dbReference>
<feature type="compositionally biased region" description="Low complexity" evidence="15">
    <location>
        <begin position="408"/>
        <end position="422"/>
    </location>
</feature>
<sequence>MSRQGPGAGAVVLVIACLACAQAVEISQCSGALGMQSRAIPDQDISASSSFHVGNVGPHRARIRTEGHGGAWCPEHQATADPSEWLQVELHTVHVITAVETQGRFGNGQGQEYAEAFILEYWRPSLDKWVRYRDQEGEEVLKGNHNPYTEEKRELSPPIWASRIRFLPYSYHRRTVCMRVELYGCVWTGGIVSYAMPQGDKRGASWEFFDTSYDGPWDPQLHSGLGQLTDTLVGADNFKMSYYETDKGGQGWVGWRNDSRNGQPIEIVFEFDKVREFTSMDIYCNNQFTKEVQVFSEAQIMFSVSGEHFPGQPITFTTMEDRIFESSRNVSIKLHHRVGRFVKLRLHFSAKWMLISEISFNSFVASGNFTDDNHIPDAVAPPADRVQDDIYVERVVNSKVLPPVQQGASSSSSSDLPESAALPPAPPPRHPETPISAVEKEDTTYVAVIIGILMAVVIILLVAVFLVYTRSRHRKGFLGALISKTTSSSAHHHHQYQGHHLSSLKKAPSFAGSYGVVKDFEHKSYLVATAGAGGGGQKSTLLSNGGSHGGSGVSLPPAGANGDMAHLLDSKCNYYHEPFPFYSYSTVVSELRKNGTPVLAETQYAVPETTPSNSTPLLAAEDTLPGLPPFPGPPPPPGPPSGPPSLSALDTMSPMGVGSSATLGGPLGGGGGGGGTLGSFAFGSSDNKGNSLHSRKGSLSDDGMKNKRQEVMRSLKKRLQSVTVPEFARHRLRMLARLGEGAFGTLYVAEAEGIPDYGGGNSMDTRLVAVKFLNQGASEKEKLDFQRDVRLLSALEDPNLARVLGLCTRGEPLCVALEYLPHGDLHRYLSSRSPDMYADPRALKAGAEGGPTTLGFGTLMYMATQVASGMKYLESLNFVHRDLAARNCLVGDDYLVKISDFGTDNDVFAADYYRPEGNLSLPVRWMAAESLFLGKYSTKSDVWAFAVTLWEMLHYCRVAPYPELSSPQVVANLANLHQGDPGLFSPLPMPPLPPAARDVYSLMCECWRPQESERPSFREIHLFLQRKNLGYSPASTSCSSPATSAAAAAAALS</sequence>
<dbReference type="GO" id="GO:0005524">
    <property type="term" value="F:ATP binding"/>
    <property type="evidence" value="ECO:0007669"/>
    <property type="project" value="UniProtKB-UniRule"/>
</dbReference>
<dbReference type="PANTHER" id="PTHR24416">
    <property type="entry name" value="TYROSINE-PROTEIN KINASE RECEPTOR"/>
    <property type="match status" value="1"/>
</dbReference>
<dbReference type="Pfam" id="PF00754">
    <property type="entry name" value="F5_F8_type_C"/>
    <property type="match status" value="1"/>
</dbReference>
<dbReference type="Gene3D" id="1.10.510.10">
    <property type="entry name" value="Transferase(Phosphotransferase) domain 1"/>
    <property type="match status" value="1"/>
</dbReference>
<dbReference type="SMART" id="SM00231">
    <property type="entry name" value="FA58C"/>
    <property type="match status" value="1"/>
</dbReference>
<organism evidence="20 21">
    <name type="scientific">Frankliniella occidentalis</name>
    <name type="common">Western flower thrips</name>
    <name type="synonym">Euthrips occidentalis</name>
    <dbReference type="NCBI Taxonomy" id="133901"/>
    <lineage>
        <taxon>Eukaryota</taxon>
        <taxon>Metazoa</taxon>
        <taxon>Ecdysozoa</taxon>
        <taxon>Arthropoda</taxon>
        <taxon>Hexapoda</taxon>
        <taxon>Insecta</taxon>
        <taxon>Pterygota</taxon>
        <taxon>Neoptera</taxon>
        <taxon>Paraneoptera</taxon>
        <taxon>Thysanoptera</taxon>
        <taxon>Terebrantia</taxon>
        <taxon>Thripoidea</taxon>
        <taxon>Thripidae</taxon>
        <taxon>Frankliniella</taxon>
    </lineage>
</organism>
<feature type="chain" id="PRO_5044639452" evidence="17">
    <location>
        <begin position="24"/>
        <end position="1053"/>
    </location>
</feature>
<dbReference type="PROSITE" id="PS00109">
    <property type="entry name" value="PROTEIN_KINASE_TYR"/>
    <property type="match status" value="1"/>
</dbReference>
<evidence type="ECO:0000256" key="16">
    <source>
        <dbReference type="SAM" id="Phobius"/>
    </source>
</evidence>
<keyword evidence="3 16" id="KW-0812">Transmembrane</keyword>
<keyword evidence="8 16" id="KW-0472">Membrane</keyword>
<dbReference type="PROSITE" id="PS51257">
    <property type="entry name" value="PROKAR_LIPOPROTEIN"/>
    <property type="match status" value="1"/>
</dbReference>
<dbReference type="Gene3D" id="3.30.200.20">
    <property type="entry name" value="Phosphorylase Kinase, domain 1"/>
    <property type="match status" value="1"/>
</dbReference>
<dbReference type="PROSITE" id="PS01285">
    <property type="entry name" value="FA58C_1"/>
    <property type="match status" value="1"/>
</dbReference>
<reference evidence="21 22" key="1">
    <citation type="submission" date="2025-04" db="UniProtKB">
        <authorList>
            <consortium name="RefSeq"/>
        </authorList>
    </citation>
    <scope>IDENTIFICATION</scope>
    <source>
        <tissue evidence="21 22">Whole organism</tissue>
    </source>
</reference>
<evidence type="ECO:0000256" key="1">
    <source>
        <dbReference type="ARBA" id="ARBA00004251"/>
    </source>
</evidence>
<dbReference type="RefSeq" id="XP_026277609.2">
    <property type="nucleotide sequence ID" value="XM_026421824.2"/>
</dbReference>
<evidence type="ECO:0000256" key="10">
    <source>
        <dbReference type="ARBA" id="ARBA00023170"/>
    </source>
</evidence>
<evidence type="ECO:0000256" key="17">
    <source>
        <dbReference type="SAM" id="SignalP"/>
    </source>
</evidence>
<keyword evidence="2" id="KW-1003">Cell membrane</keyword>
<accession>A0A6J1S8U4</accession>
<feature type="signal peptide" evidence="17">
    <location>
        <begin position="1"/>
        <end position="23"/>
    </location>
</feature>
<keyword evidence="20" id="KW-1185">Reference proteome</keyword>
<evidence type="ECO:0000256" key="9">
    <source>
        <dbReference type="ARBA" id="ARBA00023157"/>
    </source>
</evidence>
<dbReference type="PROSITE" id="PS50022">
    <property type="entry name" value="FA58C_3"/>
    <property type="match status" value="1"/>
</dbReference>
<evidence type="ECO:0000313" key="21">
    <source>
        <dbReference type="RefSeq" id="XP_026277609.2"/>
    </source>
</evidence>
<dbReference type="PANTHER" id="PTHR24416:SF579">
    <property type="entry name" value="DISCOIDIN DOMAIN-CONTAINING RECEPTOR 2-LIKE PROTEIN"/>
    <property type="match status" value="1"/>
</dbReference>
<evidence type="ECO:0000256" key="3">
    <source>
        <dbReference type="ARBA" id="ARBA00022692"/>
    </source>
</evidence>
<comment type="catalytic activity">
    <reaction evidence="12">
        <text>L-tyrosyl-[protein] + ATP = O-phospho-L-tyrosyl-[protein] + ADP + H(+)</text>
        <dbReference type="Rhea" id="RHEA:10596"/>
        <dbReference type="Rhea" id="RHEA-COMP:10136"/>
        <dbReference type="Rhea" id="RHEA-COMP:20101"/>
        <dbReference type="ChEBI" id="CHEBI:15378"/>
        <dbReference type="ChEBI" id="CHEBI:30616"/>
        <dbReference type="ChEBI" id="CHEBI:46858"/>
        <dbReference type="ChEBI" id="CHEBI:61978"/>
        <dbReference type="ChEBI" id="CHEBI:456216"/>
        <dbReference type="EC" id="2.7.10.1"/>
    </reaction>
</comment>
<dbReference type="Gene3D" id="2.60.120.260">
    <property type="entry name" value="Galactose-binding domain-like"/>
    <property type="match status" value="1"/>
</dbReference>
<dbReference type="SUPFAM" id="SSF56112">
    <property type="entry name" value="Protein kinase-like (PK-like)"/>
    <property type="match status" value="1"/>
</dbReference>
<dbReference type="Proteomes" id="UP000504606">
    <property type="component" value="Unplaced"/>
</dbReference>